<evidence type="ECO:0000313" key="9">
    <source>
        <dbReference type="EMBL" id="PWN91373.1"/>
    </source>
</evidence>
<dbReference type="InterPro" id="IPR036961">
    <property type="entry name" value="Kinesin_motor_dom_sf"/>
</dbReference>
<dbReference type="GO" id="GO:0005874">
    <property type="term" value="C:microtubule"/>
    <property type="evidence" value="ECO:0007669"/>
    <property type="project" value="UniProtKB-KW"/>
</dbReference>
<feature type="compositionally biased region" description="Polar residues" evidence="7">
    <location>
        <begin position="37"/>
        <end position="52"/>
    </location>
</feature>
<feature type="region of interest" description="Disordered" evidence="7">
    <location>
        <begin position="428"/>
        <end position="447"/>
    </location>
</feature>
<feature type="domain" description="Kinesin motor" evidence="8">
    <location>
        <begin position="327"/>
        <end position="678"/>
    </location>
</feature>
<dbReference type="RefSeq" id="XP_025378571.1">
    <property type="nucleotide sequence ID" value="XM_025524780.1"/>
</dbReference>
<evidence type="ECO:0000313" key="10">
    <source>
        <dbReference type="Proteomes" id="UP000245768"/>
    </source>
</evidence>
<dbReference type="InterPro" id="IPR001752">
    <property type="entry name" value="Kinesin_motor_dom"/>
</dbReference>
<proteinExistence type="inferred from homology"/>
<evidence type="ECO:0000256" key="1">
    <source>
        <dbReference type="ARBA" id="ARBA00022701"/>
    </source>
</evidence>
<gene>
    <name evidence="9" type="ORF">FA10DRAFT_299988</name>
</gene>
<keyword evidence="1" id="KW-0493">Microtubule</keyword>
<dbReference type="GO" id="GO:0008017">
    <property type="term" value="F:microtubule binding"/>
    <property type="evidence" value="ECO:0007669"/>
    <property type="project" value="InterPro"/>
</dbReference>
<evidence type="ECO:0000256" key="5">
    <source>
        <dbReference type="PROSITE-ProRule" id="PRU00283"/>
    </source>
</evidence>
<feature type="compositionally biased region" description="Low complexity" evidence="7">
    <location>
        <begin position="68"/>
        <end position="86"/>
    </location>
</feature>
<dbReference type="OrthoDB" id="3176171at2759"/>
<dbReference type="GO" id="GO:0003777">
    <property type="term" value="F:microtubule motor activity"/>
    <property type="evidence" value="ECO:0007669"/>
    <property type="project" value="InterPro"/>
</dbReference>
<feature type="region of interest" description="Disordered" evidence="7">
    <location>
        <begin position="119"/>
        <end position="145"/>
    </location>
</feature>
<dbReference type="GO" id="GO:0007018">
    <property type="term" value="P:microtubule-based movement"/>
    <property type="evidence" value="ECO:0007669"/>
    <property type="project" value="InterPro"/>
</dbReference>
<dbReference type="SMART" id="SM00129">
    <property type="entry name" value="KISc"/>
    <property type="match status" value="1"/>
</dbReference>
<evidence type="ECO:0000256" key="7">
    <source>
        <dbReference type="SAM" id="MobiDB-lite"/>
    </source>
</evidence>
<reference evidence="9 10" key="1">
    <citation type="journal article" date="2018" name="Mol. Biol. Evol.">
        <title>Broad Genomic Sampling Reveals a Smut Pathogenic Ancestry of the Fungal Clade Ustilaginomycotina.</title>
        <authorList>
            <person name="Kijpornyongpan T."/>
            <person name="Mondo S.J."/>
            <person name="Barry K."/>
            <person name="Sandor L."/>
            <person name="Lee J."/>
            <person name="Lipzen A."/>
            <person name="Pangilinan J."/>
            <person name="LaButti K."/>
            <person name="Hainaut M."/>
            <person name="Henrissat B."/>
            <person name="Grigoriev I.V."/>
            <person name="Spatafora J.W."/>
            <person name="Aime M.C."/>
        </authorList>
    </citation>
    <scope>NUCLEOTIDE SEQUENCE [LARGE SCALE GENOMIC DNA]</scope>
    <source>
        <strain evidence="9 10">MCA 4198</strain>
    </source>
</reference>
<protein>
    <submittedName>
        <fullName evidence="9">Putative c-terminal kinesin</fullName>
    </submittedName>
</protein>
<dbReference type="PANTHER" id="PTHR47972">
    <property type="entry name" value="KINESIN-LIKE PROTEIN KLP-3"/>
    <property type="match status" value="1"/>
</dbReference>
<dbReference type="STRING" id="215250.A0A316YTL8"/>
<keyword evidence="6" id="KW-0175">Coiled coil</keyword>
<dbReference type="EMBL" id="KZ819635">
    <property type="protein sequence ID" value="PWN91373.1"/>
    <property type="molecule type" value="Genomic_DNA"/>
</dbReference>
<evidence type="ECO:0000259" key="8">
    <source>
        <dbReference type="PROSITE" id="PS50067"/>
    </source>
</evidence>
<dbReference type="CDD" id="cd01366">
    <property type="entry name" value="KISc_C_terminal"/>
    <property type="match status" value="1"/>
</dbReference>
<name>A0A316YTL8_9BASI</name>
<dbReference type="PROSITE" id="PS50067">
    <property type="entry name" value="KINESIN_MOTOR_2"/>
    <property type="match status" value="1"/>
</dbReference>
<keyword evidence="10" id="KW-1185">Reference proteome</keyword>
<accession>A0A316YTL8</accession>
<dbReference type="Gene3D" id="3.40.850.10">
    <property type="entry name" value="Kinesin motor domain"/>
    <property type="match status" value="1"/>
</dbReference>
<evidence type="ECO:0000256" key="2">
    <source>
        <dbReference type="ARBA" id="ARBA00022741"/>
    </source>
</evidence>
<feature type="compositionally biased region" description="Polar residues" evidence="7">
    <location>
        <begin position="1"/>
        <end position="23"/>
    </location>
</feature>
<keyword evidence="3 5" id="KW-0067">ATP-binding</keyword>
<dbReference type="GO" id="GO:0005524">
    <property type="term" value="F:ATP binding"/>
    <property type="evidence" value="ECO:0007669"/>
    <property type="project" value="UniProtKB-UniRule"/>
</dbReference>
<dbReference type="PRINTS" id="PR00380">
    <property type="entry name" value="KINESINHEAVY"/>
</dbReference>
<feature type="compositionally biased region" description="Polar residues" evidence="7">
    <location>
        <begin position="436"/>
        <end position="445"/>
    </location>
</feature>
<keyword evidence="4 5" id="KW-0505">Motor protein</keyword>
<feature type="coiled-coil region" evidence="6">
    <location>
        <begin position="173"/>
        <end position="327"/>
    </location>
</feature>
<dbReference type="Proteomes" id="UP000245768">
    <property type="component" value="Unassembled WGS sequence"/>
</dbReference>
<organism evidence="9 10">
    <name type="scientific">Acaromyces ingoldii</name>
    <dbReference type="NCBI Taxonomy" id="215250"/>
    <lineage>
        <taxon>Eukaryota</taxon>
        <taxon>Fungi</taxon>
        <taxon>Dikarya</taxon>
        <taxon>Basidiomycota</taxon>
        <taxon>Ustilaginomycotina</taxon>
        <taxon>Exobasidiomycetes</taxon>
        <taxon>Exobasidiales</taxon>
        <taxon>Cryptobasidiaceae</taxon>
        <taxon>Acaromyces</taxon>
    </lineage>
</organism>
<dbReference type="InterPro" id="IPR027417">
    <property type="entry name" value="P-loop_NTPase"/>
</dbReference>
<evidence type="ECO:0000256" key="3">
    <source>
        <dbReference type="ARBA" id="ARBA00022840"/>
    </source>
</evidence>
<keyword evidence="2 5" id="KW-0547">Nucleotide-binding</keyword>
<dbReference type="InParanoid" id="A0A316YTL8"/>
<dbReference type="FunCoup" id="A0A316YTL8">
    <property type="interactions" value="152"/>
</dbReference>
<dbReference type="PANTHER" id="PTHR47972:SF45">
    <property type="entry name" value="PROTEIN CLARET SEGREGATIONAL"/>
    <property type="match status" value="1"/>
</dbReference>
<dbReference type="InterPro" id="IPR027640">
    <property type="entry name" value="Kinesin-like_fam"/>
</dbReference>
<dbReference type="GeneID" id="37046696"/>
<feature type="region of interest" description="Disordered" evidence="7">
    <location>
        <begin position="1"/>
        <end position="103"/>
    </location>
</feature>
<evidence type="ECO:0000256" key="4">
    <source>
        <dbReference type="ARBA" id="ARBA00023175"/>
    </source>
</evidence>
<evidence type="ECO:0000256" key="6">
    <source>
        <dbReference type="SAM" id="Coils"/>
    </source>
</evidence>
<sequence length="692" mass="75341">MSSSDSTMAEQPARSSSSLSNIPVPQAARREAKASSGLPTRTAASNGASSGPSRLPAKSASKANVVLRATVASGSGSVSGSSRASTKPTGGLTLPRAPMVNRTNRPVAVGRVPSGMLPKGKVAVGPIRSAGSPGRGRISQDSNDSGRMEAIESRMTSMQDLFDMERRRTDDMMARAMKEREMQEEKVRQLEEDLLEQRRLATRRKEEATRRKSIAEDELQVITSKHNREKRMLEEELEQERSTVSALKATLAQQSTAHLTMESQHAALRTQIGSQKDEIQGLQGRIQELEAANRLLQNTSLHLESELREAESLRRKLHNEVQELRGNIRVFARVRPSVKNDANNSTSLASIRFPNEREANQIELLAMGESATGTATMRNHLFTFDRVFQPHTSQADVFEEVAHLTQSVLDGYNTCIFAYGQTGSGKTHTLEGGTELSLSTASDPSSDPHAGLIPRAVQMLWKTAEDLHDKGWRYDFEGQMLEIYNEGINDLLGKAEVDTAKHEIKHEKGRTIVTDTVVVPLDSPAKVFQLLAKAKSRRQTASTLMNERSSRSHSVFIVRVRGQNATTLESCDAVLSLVDLAGSERLSNSGSGSDPARLKEAQCINKSLSSLADVIAALGNSKQGQGHVPYRNSTLTWLLKNSLGGNSKTLMLLALSPMAEHLNESLCSLRFASKVNSTVIGTAKKVKGASSD</sequence>
<dbReference type="SUPFAM" id="SSF52540">
    <property type="entry name" value="P-loop containing nucleoside triphosphate hydrolases"/>
    <property type="match status" value="1"/>
</dbReference>
<feature type="binding site" evidence="5">
    <location>
        <begin position="420"/>
        <end position="427"/>
    </location>
    <ligand>
        <name>ATP</name>
        <dbReference type="ChEBI" id="CHEBI:30616"/>
    </ligand>
</feature>
<dbReference type="AlphaFoldDB" id="A0A316YTL8"/>
<dbReference type="Pfam" id="PF00225">
    <property type="entry name" value="Kinesin"/>
    <property type="match status" value="1"/>
</dbReference>
<comment type="similarity">
    <text evidence="5">Belongs to the TRAFAC class myosin-kinesin ATPase superfamily. Kinesin family.</text>
</comment>